<sequence>MFSKKLHADIKKSTQKIQDLKKDSATRLKHLRIVLENVDIDEAKNLFEANFSHIYYIFYDNFIIAETNLKQKELPFHLVHKAHKEELDAVLSLLDKILTLCPELLSKRWQCHSLSRLMTKLLHPGNSWKLRREAIRYFVLWYQTLGDNSPENIHAIFATLVPGFPIPASGHPGLIGLANQLSSTVFHDFQQGPISPVEIQAIFLPQSGEKQPEDPMRFFLDALLEFVVTQVPRIEWRDKTYKQHKSFMFLFDKFKEYYLPHIFPNFSFATSLYKPVLDLSILRPRSLVEEKKHQELYINCRVIFIKWIANFTHSSKVKDPTSQFARSTSLTPNESEGERSPGTDLRRVSVGAGFSPNIGSTAALDDPSSITPFTPSSDTSQSEDPNLVAFNIVREVLYSSRDNVNLIHEIYRQAFLLNFNYSPAIRRAITVYKDWIQMNVPELPPFMLEPLDNQRSSAPSSSDYSSMESPNIVDEYVRQTRLRNDSYIGAIQKENLLVRAGLQNLLQVFITHAANVFLLEVPPEYPAALEEQVDTCKRVLNIYRYMVMHTHMEAKTWEQLLLVLLQITWLILSKTPPKHKEETLGGKLAPAIFQTLIVTWIKANLNVVITTELWDQFLTVLSSLTQWEELIREWSKTLETLTRVLARHVYSLDLNDLPLDRLSDQKSKRQRRNGTARSSTNQTGRERGSPPENKTSADTSIETVATSKNNEIWPGLKKSASESNLPSATRRSHRIRNRQQQRNHSNTVTIPVLSQTVEQELTKLLMGNKISRQRLPRRSVSMDSLREIRRDEYCESEGPSRSPSPAPSSGVESNSFKDSPMQIDMLSNEGTNSDLLDGERRSVMAGGTVRGWLPDVAVVLWRRMLGALGDINSLQDPTLHAQVFQYLVELSDTMSKIRHNQGIPGDNHQTTPNLPELVPPITIIAPWCFQALTLSNNYHKGKLFAYRLLCQMTVINHHVQLPAGFLSQFYKVLHQGLISSEQSIVNTLVRFCGPRFFSLQLPGFSLLMLDFIHAANSIVSSNDFRLMPRTEAMSILSTLLSFPESLTQLPVFQPTLKEFIVRPSTELKEHVVKILLRSGKTEGSGIARCIALSSLGLFVYQELTQASSRQTHPKIKEAINTLLLALRFNHKTVAQIASDILLALCDHAEILLYHFPEIPPTIIEVLAGTLSHLMPVGDSDKRLLTSLVFCLGEWTMNLPLHVLLAKKNKSCLLFLIFKVLTELSEGSKGNSSASIGGSFHPEFLQEFNPNISFDNLKQEDVSPAVTRRLPGNSTPHISSPGHSIQLAAKMVILHLLNHLGHFPLAIGAARLSSLVVEQDDVPGLTADTLSAEVFSAPNIQLFMMSSNLLMSLVELPTLEVPGGGVTAGLVTAPSQVRLILRDLAGKASWDASILYCTPEQYKQAENRGAV</sequence>
<dbReference type="Pfam" id="PF20412">
    <property type="entry name" value="RALGAPB_N"/>
    <property type="match status" value="1"/>
</dbReference>
<feature type="compositionally biased region" description="Polar residues" evidence="2">
    <location>
        <begin position="368"/>
        <end position="382"/>
    </location>
</feature>
<feature type="compositionally biased region" description="Low complexity" evidence="2">
    <location>
        <begin position="796"/>
        <end position="810"/>
    </location>
</feature>
<evidence type="ECO:0000256" key="1">
    <source>
        <dbReference type="ARBA" id="ARBA00022553"/>
    </source>
</evidence>
<dbReference type="InterPro" id="IPR016024">
    <property type="entry name" value="ARM-type_fold"/>
</dbReference>
<feature type="compositionally biased region" description="Basic residues" evidence="2">
    <location>
        <begin position="730"/>
        <end position="741"/>
    </location>
</feature>
<feature type="region of interest" description="Disordered" evidence="2">
    <location>
        <begin position="359"/>
        <end position="382"/>
    </location>
</feature>
<evidence type="ECO:0000313" key="4">
    <source>
        <dbReference type="EMBL" id="JAS07539.1"/>
    </source>
</evidence>
<protein>
    <recommendedName>
        <fullName evidence="3">Ral GTPase-activating protein subunit alpha/beta N-terminal domain-containing protein</fullName>
    </recommendedName>
</protein>
<proteinExistence type="predicted"/>
<dbReference type="GO" id="GO:0005737">
    <property type="term" value="C:cytoplasm"/>
    <property type="evidence" value="ECO:0007669"/>
    <property type="project" value="TreeGrafter"/>
</dbReference>
<feature type="compositionally biased region" description="Basic and acidic residues" evidence="2">
    <location>
        <begin position="336"/>
        <end position="347"/>
    </location>
</feature>
<organism evidence="4">
    <name type="scientific">Clastoptera arizonana</name>
    <name type="common">Arizona spittle bug</name>
    <dbReference type="NCBI Taxonomy" id="38151"/>
    <lineage>
        <taxon>Eukaryota</taxon>
        <taxon>Metazoa</taxon>
        <taxon>Ecdysozoa</taxon>
        <taxon>Arthropoda</taxon>
        <taxon>Hexapoda</taxon>
        <taxon>Insecta</taxon>
        <taxon>Pterygota</taxon>
        <taxon>Neoptera</taxon>
        <taxon>Paraneoptera</taxon>
        <taxon>Hemiptera</taxon>
        <taxon>Auchenorrhyncha</taxon>
        <taxon>Cercopoidea</taxon>
        <taxon>Clastopteridae</taxon>
        <taxon>Clastoptera</taxon>
    </lineage>
</organism>
<dbReference type="InterPro" id="IPR027107">
    <property type="entry name" value="Tuberin/Ral-act_asu"/>
</dbReference>
<reference evidence="4" key="1">
    <citation type="submission" date="2015-12" db="EMBL/GenBank/DDBJ databases">
        <title>De novo transcriptome assembly of four potential Pierce s Disease insect vectors from Arizona vineyards.</title>
        <authorList>
            <person name="Tassone E.E."/>
        </authorList>
    </citation>
    <scope>NUCLEOTIDE SEQUENCE</scope>
</reference>
<accession>A0A1B6C2Q0</accession>
<dbReference type="SUPFAM" id="SSF48371">
    <property type="entry name" value="ARM repeat"/>
    <property type="match status" value="1"/>
</dbReference>
<gene>
    <name evidence="4" type="ORF">g.25343</name>
</gene>
<dbReference type="GO" id="GO:0005096">
    <property type="term" value="F:GTPase activator activity"/>
    <property type="evidence" value="ECO:0007669"/>
    <property type="project" value="InterPro"/>
</dbReference>
<feature type="non-terminal residue" evidence="4">
    <location>
        <position position="1410"/>
    </location>
</feature>
<evidence type="ECO:0000259" key="3">
    <source>
        <dbReference type="Pfam" id="PF20412"/>
    </source>
</evidence>
<feature type="compositionally biased region" description="Polar residues" evidence="2">
    <location>
        <begin position="322"/>
        <end position="334"/>
    </location>
</feature>
<dbReference type="EMBL" id="GEDC01029759">
    <property type="protein sequence ID" value="JAS07539.1"/>
    <property type="molecule type" value="Transcribed_RNA"/>
</dbReference>
<dbReference type="PANTHER" id="PTHR10063">
    <property type="entry name" value="TUBERIN"/>
    <property type="match status" value="1"/>
</dbReference>
<feature type="region of interest" description="Disordered" evidence="2">
    <location>
        <begin position="322"/>
        <end position="347"/>
    </location>
</feature>
<name>A0A1B6C2Q0_9HEMI</name>
<keyword evidence="1" id="KW-0597">Phosphoprotein</keyword>
<feature type="compositionally biased region" description="Polar residues" evidence="2">
    <location>
        <begin position="692"/>
        <end position="710"/>
    </location>
</feature>
<dbReference type="PANTHER" id="PTHR10063:SF11">
    <property type="entry name" value="RHO GTPASE-ACTIVATING PROTEIN CG5521-RELATED"/>
    <property type="match status" value="1"/>
</dbReference>
<feature type="region of interest" description="Disordered" evidence="2">
    <location>
        <begin position="791"/>
        <end position="834"/>
    </location>
</feature>
<feature type="region of interest" description="Disordered" evidence="2">
    <location>
        <begin position="663"/>
        <end position="750"/>
    </location>
</feature>
<dbReference type="InterPro" id="IPR046859">
    <property type="entry name" value="RGPA/RALGAPB_N"/>
</dbReference>
<dbReference type="GO" id="GO:0005634">
    <property type="term" value="C:nucleus"/>
    <property type="evidence" value="ECO:0007669"/>
    <property type="project" value="InterPro"/>
</dbReference>
<feature type="domain" description="Ral GTPase-activating protein subunit alpha/beta N-terminal" evidence="3">
    <location>
        <begin position="529"/>
        <end position="651"/>
    </location>
</feature>
<evidence type="ECO:0000256" key="2">
    <source>
        <dbReference type="SAM" id="MobiDB-lite"/>
    </source>
</evidence>